<dbReference type="PROSITE" id="PS51375">
    <property type="entry name" value="PPR"/>
    <property type="match status" value="5"/>
</dbReference>
<accession>A0A1R1XDB7</accession>
<evidence type="ECO:0000259" key="4">
    <source>
        <dbReference type="Pfam" id="PF17177"/>
    </source>
</evidence>
<evidence type="ECO:0000256" key="2">
    <source>
        <dbReference type="PROSITE-ProRule" id="PRU00708"/>
    </source>
</evidence>
<evidence type="ECO:0000313" key="5">
    <source>
        <dbReference type="EMBL" id="OMJ12598.1"/>
    </source>
</evidence>
<feature type="region of interest" description="Disordered" evidence="3">
    <location>
        <begin position="454"/>
        <end position="483"/>
    </location>
</feature>
<reference evidence="5 6" key="1">
    <citation type="submission" date="2017-01" db="EMBL/GenBank/DDBJ databases">
        <authorList>
            <person name="Mah S.A."/>
            <person name="Swanson W.J."/>
            <person name="Moy G.W."/>
            <person name="Vacquier V.D."/>
        </authorList>
    </citation>
    <scope>NUCLEOTIDE SEQUENCE [LARGE SCALE GENOMIC DNA]</scope>
    <source>
        <strain evidence="5 6">GSMNP</strain>
    </source>
</reference>
<feature type="compositionally biased region" description="Polar residues" evidence="3">
    <location>
        <begin position="1"/>
        <end position="13"/>
    </location>
</feature>
<feature type="compositionally biased region" description="Polar residues" evidence="3">
    <location>
        <begin position="48"/>
        <end position="59"/>
    </location>
</feature>
<feature type="repeat" description="PPR" evidence="2">
    <location>
        <begin position="193"/>
        <end position="227"/>
    </location>
</feature>
<dbReference type="Gene3D" id="1.25.40.10">
    <property type="entry name" value="Tetratricopeptide repeat domain"/>
    <property type="match status" value="2"/>
</dbReference>
<dbReference type="AlphaFoldDB" id="A0A1R1XDB7"/>
<feature type="repeat" description="PPR" evidence="2">
    <location>
        <begin position="263"/>
        <end position="297"/>
    </location>
</feature>
<dbReference type="STRING" id="133412.A0A1R1XDB7"/>
<dbReference type="GO" id="GO:0003729">
    <property type="term" value="F:mRNA binding"/>
    <property type="evidence" value="ECO:0007669"/>
    <property type="project" value="TreeGrafter"/>
</dbReference>
<dbReference type="NCBIfam" id="TIGR00756">
    <property type="entry name" value="PPR"/>
    <property type="match status" value="3"/>
</dbReference>
<dbReference type="Proteomes" id="UP000187283">
    <property type="component" value="Unassembled WGS sequence"/>
</dbReference>
<feature type="region of interest" description="Disordered" evidence="3">
    <location>
        <begin position="1"/>
        <end position="59"/>
    </location>
</feature>
<protein>
    <submittedName>
        <fullName evidence="5">Pentatricopeptide repeat-containing protein</fullName>
    </submittedName>
</protein>
<feature type="domain" description="PROP1-like PPR" evidence="4">
    <location>
        <begin position="137"/>
        <end position="270"/>
    </location>
</feature>
<feature type="compositionally biased region" description="Polar residues" evidence="3">
    <location>
        <begin position="666"/>
        <end position="676"/>
    </location>
</feature>
<dbReference type="Pfam" id="PF13812">
    <property type="entry name" value="PPR_3"/>
    <property type="match status" value="1"/>
</dbReference>
<keyword evidence="1" id="KW-0677">Repeat</keyword>
<organism evidence="5 6">
    <name type="scientific">Smittium culicis</name>
    <dbReference type="NCBI Taxonomy" id="133412"/>
    <lineage>
        <taxon>Eukaryota</taxon>
        <taxon>Fungi</taxon>
        <taxon>Fungi incertae sedis</taxon>
        <taxon>Zoopagomycota</taxon>
        <taxon>Kickxellomycotina</taxon>
        <taxon>Harpellomycetes</taxon>
        <taxon>Harpellales</taxon>
        <taxon>Legeriomycetaceae</taxon>
        <taxon>Smittium</taxon>
    </lineage>
</organism>
<name>A0A1R1XDB7_9FUNG</name>
<comment type="caution">
    <text evidence="5">The sequence shown here is derived from an EMBL/GenBank/DDBJ whole genome shotgun (WGS) entry which is preliminary data.</text>
</comment>
<feature type="compositionally biased region" description="Basic and acidic residues" evidence="3">
    <location>
        <begin position="20"/>
        <end position="47"/>
    </location>
</feature>
<evidence type="ECO:0000313" key="6">
    <source>
        <dbReference type="Proteomes" id="UP000187283"/>
    </source>
</evidence>
<feature type="region of interest" description="Disordered" evidence="3">
    <location>
        <begin position="655"/>
        <end position="680"/>
    </location>
</feature>
<dbReference type="InterPro" id="IPR002885">
    <property type="entry name" value="PPR_rpt"/>
</dbReference>
<dbReference type="InterPro" id="IPR011990">
    <property type="entry name" value="TPR-like_helical_dom_sf"/>
</dbReference>
<feature type="repeat" description="PPR" evidence="2">
    <location>
        <begin position="158"/>
        <end position="192"/>
    </location>
</feature>
<dbReference type="OrthoDB" id="5588846at2759"/>
<evidence type="ECO:0000256" key="3">
    <source>
        <dbReference type="SAM" id="MobiDB-lite"/>
    </source>
</evidence>
<feature type="repeat" description="PPR" evidence="2">
    <location>
        <begin position="334"/>
        <end position="368"/>
    </location>
</feature>
<feature type="compositionally biased region" description="Polar residues" evidence="3">
    <location>
        <begin position="456"/>
        <end position="475"/>
    </location>
</feature>
<dbReference type="EMBL" id="LSSN01003897">
    <property type="protein sequence ID" value="OMJ12598.1"/>
    <property type="molecule type" value="Genomic_DNA"/>
</dbReference>
<dbReference type="PANTHER" id="PTHR47938:SF35">
    <property type="entry name" value="PENTATRICOPEPTIDE REPEAT-CONTAINING PROTEIN 4, MITOCHONDRIAL-RELATED"/>
    <property type="match status" value="1"/>
</dbReference>
<dbReference type="Pfam" id="PF17177">
    <property type="entry name" value="PPR_long"/>
    <property type="match status" value="1"/>
</dbReference>
<sequence>MQLSESEIPTIQKSSKKKGPKDYQKLENRNPEKFNRHESAITKEKPESFQNIPSTSNTSSVDSYNDFLFNLKDAKYIDTRIPNPDSNPDDLKNPSLFLEDYSSNDTSITQEKKPLESELTVLSLSKFNHVIFTNALEGNIKQAEEAFNLMKDAYIKPTLKTYDHMLFGYANVGDLKNSVSIFKEIENNGLQPSIYSYGGLIKAYIKSSRLDDAYKVYEIMKTKNVMPNESIYNQLLMGCLSFGDTKRAWGTYEHMRYEIANPSVKTMTIMINACALDDQVERALVLLDEMIANGQQLNDVTFNSLINACAHRPGYLDRAFDLLVKMEMTGFKPDYYTYNTIIYACARNKNLEMARFIFNELVNRSNEFLRLDESSFTNLFWTYASHIKHVSIKSRKSAIEYLKTRGPVSIFFNEDNNKIDASSDSSTFINPILDIADPNNGVNKDFGENVDESKIQNESIDSTSNIVNQSNTTSPVPEPSYSDSALEISKLPSLDNQTEIANLSSSESNKSITSSTPKLNAMFLRKIPENHKMTLVEAGRIYRYFTKLVKSNSIPLNSLEKPENKKVTTRLLNSYLAVLSNHGEYYRAWKFYCTEFQKHGAKRDGWTVETILFCCDIQRDIEKAWVVWKQFKKWRKEVELKINIKAPLQLEANATTEKPEGVSESEYLTNSNPNNEQKQDPNEISINEWFHLPEIAHDAEPLTFRDREFMRKVIGCDKAQEYKIYLSMINLLAK</sequence>
<dbReference type="PANTHER" id="PTHR47938">
    <property type="entry name" value="RESPIRATORY COMPLEX I CHAPERONE (CIA84), PUTATIVE (AFU_ORTHOLOGUE AFUA_2G06020)-RELATED"/>
    <property type="match status" value="1"/>
</dbReference>
<gene>
    <name evidence="5" type="ORF">AYI70_g9008</name>
</gene>
<dbReference type="InterPro" id="IPR033443">
    <property type="entry name" value="PROP1-like_PPR_dom"/>
</dbReference>
<feature type="repeat" description="PPR" evidence="2">
    <location>
        <begin position="298"/>
        <end position="333"/>
    </location>
</feature>
<evidence type="ECO:0000256" key="1">
    <source>
        <dbReference type="ARBA" id="ARBA00022737"/>
    </source>
</evidence>
<keyword evidence="6" id="KW-1185">Reference proteome</keyword>
<proteinExistence type="predicted"/>